<evidence type="ECO:0000313" key="3">
    <source>
        <dbReference type="Proteomes" id="UP000887566"/>
    </source>
</evidence>
<dbReference type="AlphaFoldDB" id="A0A914W277"/>
<keyword evidence="2" id="KW-0732">Signal</keyword>
<reference evidence="4" key="1">
    <citation type="submission" date="2022-11" db="UniProtKB">
        <authorList>
            <consortium name="WormBaseParasite"/>
        </authorList>
    </citation>
    <scope>IDENTIFICATION</scope>
</reference>
<keyword evidence="3" id="KW-1185">Reference proteome</keyword>
<evidence type="ECO:0000256" key="1">
    <source>
        <dbReference type="SAM" id="MobiDB-lite"/>
    </source>
</evidence>
<feature type="region of interest" description="Disordered" evidence="1">
    <location>
        <begin position="42"/>
        <end position="66"/>
    </location>
</feature>
<feature type="signal peptide" evidence="2">
    <location>
        <begin position="1"/>
        <end position="19"/>
    </location>
</feature>
<evidence type="ECO:0000313" key="4">
    <source>
        <dbReference type="WBParaSite" id="PSAMB.scaffold3068size19795.g20196.t1"/>
    </source>
</evidence>
<evidence type="ECO:0000256" key="2">
    <source>
        <dbReference type="SAM" id="SignalP"/>
    </source>
</evidence>
<feature type="chain" id="PRO_5037691780" evidence="2">
    <location>
        <begin position="20"/>
        <end position="127"/>
    </location>
</feature>
<proteinExistence type="predicted"/>
<accession>A0A914W277</accession>
<dbReference type="WBParaSite" id="PSAMB.scaffold3068size19795.g20196.t1">
    <property type="protein sequence ID" value="PSAMB.scaffold3068size19795.g20196.t1"/>
    <property type="gene ID" value="PSAMB.scaffold3068size19795.g20196"/>
</dbReference>
<name>A0A914W277_9BILA</name>
<protein>
    <submittedName>
        <fullName evidence="4">Uncharacterized protein</fullName>
    </submittedName>
</protein>
<dbReference type="Proteomes" id="UP000887566">
    <property type="component" value="Unplaced"/>
</dbReference>
<sequence length="127" mass="14222">MQSTFGSLLLLSLIAVAVAYRPGPMRRLLVLEDLLNRIEVEQQRNSDDDDSAQYDATLGDDLPANVDEDSIPVAPYTVEYAQAPRLAAFDAESFSPIQVVRRMPTRYPIRLWNKRSGSGVNFYGMRG</sequence>
<organism evidence="3 4">
    <name type="scientific">Plectus sambesii</name>
    <dbReference type="NCBI Taxonomy" id="2011161"/>
    <lineage>
        <taxon>Eukaryota</taxon>
        <taxon>Metazoa</taxon>
        <taxon>Ecdysozoa</taxon>
        <taxon>Nematoda</taxon>
        <taxon>Chromadorea</taxon>
        <taxon>Plectida</taxon>
        <taxon>Plectina</taxon>
        <taxon>Plectoidea</taxon>
        <taxon>Plectidae</taxon>
        <taxon>Plectus</taxon>
    </lineage>
</organism>